<sequence length="371" mass="40375">MCAFKSESVIVLLCVIVITIQLTKGQQNETSTQPPGKSSSLPSRVTQPYEDPNSPCAPYYPPVPDFSAPGRRISEVKCYEYIWQLKLRDEKAKRLKKCREIMPVPGIIGGHKTKQGEFPNLGAIGWKLVVGTWKFMCGSSLISSKFVVTAAHCSSASERDTTLADPVPKIVRLGSTNILDSDESGNKPYDVNIIKVIVHPNFKSPKPYFDIALMELDIELLFSAHIQPACLWTKLDVNFNEKVEVTGWGVVQSGSLQISPDLLTAEVDIIDSGTCDILLSSSCNRNWCGLQDQLCAGKLTGGVDACQGDSGGPLQVKIPLPITTQGNMNYLIGVTSFGIGCGLPGLPGVYTRVASFADWIESHVWPNQTLI</sequence>
<dbReference type="Proteomes" id="UP001231518">
    <property type="component" value="Chromosome 13"/>
</dbReference>
<evidence type="ECO:0000256" key="6">
    <source>
        <dbReference type="ARBA" id="ARBA00055534"/>
    </source>
</evidence>
<evidence type="ECO:0000313" key="12">
    <source>
        <dbReference type="EMBL" id="KAJ8714713.1"/>
    </source>
</evidence>
<protein>
    <recommendedName>
        <fullName evidence="11">Peptidase S1 domain-containing protein</fullName>
    </recommendedName>
</protein>
<evidence type="ECO:0000256" key="10">
    <source>
        <dbReference type="SAM" id="SignalP"/>
    </source>
</evidence>
<evidence type="ECO:0000256" key="2">
    <source>
        <dbReference type="ARBA" id="ARBA00022656"/>
    </source>
</evidence>
<dbReference type="AlphaFoldDB" id="A0AAD8DR12"/>
<dbReference type="GO" id="GO:0005576">
    <property type="term" value="C:extracellular region"/>
    <property type="evidence" value="ECO:0007669"/>
    <property type="project" value="UniProtKB-SubCell"/>
</dbReference>
<feature type="chain" id="PRO_5042077437" description="Peptidase S1 domain-containing protein" evidence="10">
    <location>
        <begin position="26"/>
        <end position="371"/>
    </location>
</feature>
<dbReference type="InterPro" id="IPR001314">
    <property type="entry name" value="Peptidase_S1A"/>
</dbReference>
<comment type="subcellular location">
    <subcellularLocation>
        <location evidence="1">Secreted</location>
        <location evidence="1">Extracellular space</location>
    </subcellularLocation>
</comment>
<dbReference type="Pfam" id="PF00089">
    <property type="entry name" value="Trypsin"/>
    <property type="match status" value="1"/>
</dbReference>
<evidence type="ECO:0000256" key="4">
    <source>
        <dbReference type="ARBA" id="ARBA00023240"/>
    </source>
</evidence>
<dbReference type="InterPro" id="IPR033116">
    <property type="entry name" value="TRYPSIN_SER"/>
</dbReference>
<keyword evidence="7" id="KW-1205">Fibrinolytic toxin</keyword>
<evidence type="ECO:0000313" key="13">
    <source>
        <dbReference type="Proteomes" id="UP001231518"/>
    </source>
</evidence>
<dbReference type="PANTHER" id="PTHR24252:SF7">
    <property type="entry name" value="HYALIN"/>
    <property type="match status" value="1"/>
</dbReference>
<evidence type="ECO:0000256" key="7">
    <source>
        <dbReference type="ARBA" id="ARBA00084094"/>
    </source>
</evidence>
<dbReference type="GO" id="GO:0006508">
    <property type="term" value="P:proteolysis"/>
    <property type="evidence" value="ECO:0007669"/>
    <property type="project" value="UniProtKB-KW"/>
</dbReference>
<comment type="function">
    <text evidence="6">Fibrinolytic activity; shows preferential cleavage of Arg-Gly bonds in all three fibrinogen chains. Contact with the caterpillars causes severe bleeding, due the anticoagulant effect of the protein.</text>
</comment>
<dbReference type="GO" id="GO:0090729">
    <property type="term" value="F:toxin activity"/>
    <property type="evidence" value="ECO:0007669"/>
    <property type="project" value="UniProtKB-KW"/>
</dbReference>
<evidence type="ECO:0000259" key="11">
    <source>
        <dbReference type="PROSITE" id="PS50240"/>
    </source>
</evidence>
<dbReference type="InterPro" id="IPR009003">
    <property type="entry name" value="Peptidase_S1_PA"/>
</dbReference>
<comment type="caution">
    <text evidence="12">The sequence shown here is derived from an EMBL/GenBank/DDBJ whole genome shotgun (WGS) entry which is preliminary data.</text>
</comment>
<dbReference type="SUPFAM" id="SSF50494">
    <property type="entry name" value="Trypsin-like serine proteases"/>
    <property type="match status" value="1"/>
</dbReference>
<dbReference type="FunFam" id="2.40.10.10:FF:000068">
    <property type="entry name" value="transmembrane protease serine 2"/>
    <property type="match status" value="1"/>
</dbReference>
<feature type="region of interest" description="Disordered" evidence="9">
    <location>
        <begin position="26"/>
        <end position="52"/>
    </location>
</feature>
<dbReference type="PANTHER" id="PTHR24252">
    <property type="entry name" value="ACROSIN-RELATED"/>
    <property type="match status" value="1"/>
</dbReference>
<reference evidence="12" key="1">
    <citation type="submission" date="2023-03" db="EMBL/GenBank/DDBJ databases">
        <title>Chromosome-level genomes of two armyworms, Mythimna separata and Mythimna loreyi, provide insights into the biosynthesis and reception of sex pheromones.</title>
        <authorList>
            <person name="Zhao H."/>
        </authorList>
    </citation>
    <scope>NUCLEOTIDE SEQUENCE</scope>
    <source>
        <strain evidence="12">BeijingLab</strain>
        <tissue evidence="12">Pupa</tissue>
    </source>
</reference>
<gene>
    <name evidence="12" type="ORF">PYW07_002938</name>
</gene>
<evidence type="ECO:0000256" key="1">
    <source>
        <dbReference type="ARBA" id="ARBA00004239"/>
    </source>
</evidence>
<keyword evidence="13" id="KW-1185">Reference proteome</keyword>
<name>A0AAD8DR12_MYTSE</name>
<feature type="domain" description="Peptidase S1" evidence="11">
    <location>
        <begin position="107"/>
        <end position="365"/>
    </location>
</feature>
<dbReference type="InterPro" id="IPR043504">
    <property type="entry name" value="Peptidase_S1_PA_chymotrypsin"/>
</dbReference>
<dbReference type="InterPro" id="IPR018114">
    <property type="entry name" value="TRYPSIN_HIS"/>
</dbReference>
<keyword evidence="4" id="KW-1199">Hemostasis impairing toxin</keyword>
<dbReference type="Gene3D" id="2.40.10.10">
    <property type="entry name" value="Trypsin-like serine proteases"/>
    <property type="match status" value="1"/>
</dbReference>
<keyword evidence="10" id="KW-0732">Signal</keyword>
<proteinExistence type="inferred from homology"/>
<evidence type="ECO:0000256" key="5">
    <source>
        <dbReference type="ARBA" id="ARBA00024195"/>
    </source>
</evidence>
<dbReference type="PROSITE" id="PS00134">
    <property type="entry name" value="TRYPSIN_HIS"/>
    <property type="match status" value="1"/>
</dbReference>
<evidence type="ECO:0000256" key="3">
    <source>
        <dbReference type="ARBA" id="ARBA00023157"/>
    </source>
</evidence>
<keyword evidence="2" id="KW-0800">Toxin</keyword>
<dbReference type="GO" id="GO:0004252">
    <property type="term" value="F:serine-type endopeptidase activity"/>
    <property type="evidence" value="ECO:0007669"/>
    <property type="project" value="InterPro"/>
</dbReference>
<keyword evidence="8" id="KW-0720">Serine protease</keyword>
<keyword evidence="8" id="KW-0645">Protease</keyword>
<dbReference type="FunFam" id="2.40.10.10:FF:000002">
    <property type="entry name" value="Transmembrane protease serine"/>
    <property type="match status" value="1"/>
</dbReference>
<dbReference type="PROSITE" id="PS50240">
    <property type="entry name" value="TRYPSIN_DOM"/>
    <property type="match status" value="1"/>
</dbReference>
<dbReference type="EMBL" id="JARGEI010000019">
    <property type="protein sequence ID" value="KAJ8714713.1"/>
    <property type="molecule type" value="Genomic_DNA"/>
</dbReference>
<dbReference type="PROSITE" id="PS00135">
    <property type="entry name" value="TRYPSIN_SER"/>
    <property type="match status" value="1"/>
</dbReference>
<organism evidence="12 13">
    <name type="scientific">Mythimna separata</name>
    <name type="common">Oriental armyworm</name>
    <name type="synonym">Pseudaletia separata</name>
    <dbReference type="NCBI Taxonomy" id="271217"/>
    <lineage>
        <taxon>Eukaryota</taxon>
        <taxon>Metazoa</taxon>
        <taxon>Ecdysozoa</taxon>
        <taxon>Arthropoda</taxon>
        <taxon>Hexapoda</taxon>
        <taxon>Insecta</taxon>
        <taxon>Pterygota</taxon>
        <taxon>Neoptera</taxon>
        <taxon>Endopterygota</taxon>
        <taxon>Lepidoptera</taxon>
        <taxon>Glossata</taxon>
        <taxon>Ditrysia</taxon>
        <taxon>Noctuoidea</taxon>
        <taxon>Noctuidae</taxon>
        <taxon>Noctuinae</taxon>
        <taxon>Hadenini</taxon>
        <taxon>Mythimna</taxon>
    </lineage>
</organism>
<comment type="similarity">
    <text evidence="5">Belongs to the peptidase S1 family. CLIP subfamily.</text>
</comment>
<feature type="signal peptide" evidence="10">
    <location>
        <begin position="1"/>
        <end position="25"/>
    </location>
</feature>
<dbReference type="PRINTS" id="PR00722">
    <property type="entry name" value="CHYMOTRYPSIN"/>
</dbReference>
<keyword evidence="8" id="KW-0378">Hydrolase</keyword>
<dbReference type="CDD" id="cd00190">
    <property type="entry name" value="Tryp_SPc"/>
    <property type="match status" value="1"/>
</dbReference>
<dbReference type="InterPro" id="IPR001254">
    <property type="entry name" value="Trypsin_dom"/>
</dbReference>
<evidence type="ECO:0000256" key="9">
    <source>
        <dbReference type="SAM" id="MobiDB-lite"/>
    </source>
</evidence>
<dbReference type="SMART" id="SM00020">
    <property type="entry name" value="Tryp_SPc"/>
    <property type="match status" value="1"/>
</dbReference>
<feature type="compositionally biased region" description="Polar residues" evidence="9">
    <location>
        <begin position="26"/>
        <end position="46"/>
    </location>
</feature>
<accession>A0AAD8DR12</accession>
<keyword evidence="3" id="KW-1015">Disulfide bond</keyword>
<evidence type="ECO:0000256" key="8">
    <source>
        <dbReference type="RuleBase" id="RU363034"/>
    </source>
</evidence>